<organism evidence="10 11">
    <name type="scientific">Dictyobacter halimunensis</name>
    <dbReference type="NCBI Taxonomy" id="3026934"/>
    <lineage>
        <taxon>Bacteria</taxon>
        <taxon>Bacillati</taxon>
        <taxon>Chloroflexota</taxon>
        <taxon>Ktedonobacteria</taxon>
        <taxon>Ktedonobacterales</taxon>
        <taxon>Dictyobacteraceae</taxon>
        <taxon>Dictyobacter</taxon>
    </lineage>
</organism>
<evidence type="ECO:0000259" key="8">
    <source>
        <dbReference type="PROSITE" id="PS50112"/>
    </source>
</evidence>
<feature type="domain" description="PAC" evidence="9">
    <location>
        <begin position="96"/>
        <end position="149"/>
    </location>
</feature>
<evidence type="ECO:0000256" key="1">
    <source>
        <dbReference type="ARBA" id="ARBA00000085"/>
    </source>
</evidence>
<dbReference type="SMART" id="SM00086">
    <property type="entry name" value="PAC"/>
    <property type="match status" value="2"/>
</dbReference>
<dbReference type="Pfam" id="PF02518">
    <property type="entry name" value="HATPase_c"/>
    <property type="match status" value="1"/>
</dbReference>
<dbReference type="InterPro" id="IPR001610">
    <property type="entry name" value="PAC"/>
</dbReference>
<dbReference type="InterPro" id="IPR003661">
    <property type="entry name" value="HisK_dim/P_dom"/>
</dbReference>
<dbReference type="InterPro" id="IPR013655">
    <property type="entry name" value="PAS_fold_3"/>
</dbReference>
<dbReference type="PROSITE" id="PS50112">
    <property type="entry name" value="PAS"/>
    <property type="match status" value="1"/>
</dbReference>
<dbReference type="PANTHER" id="PTHR43304">
    <property type="entry name" value="PHYTOCHROME-LIKE PROTEIN CPH1"/>
    <property type="match status" value="1"/>
</dbReference>
<keyword evidence="6" id="KW-0902">Two-component regulatory system</keyword>
<dbReference type="PANTHER" id="PTHR43304:SF1">
    <property type="entry name" value="PAC DOMAIN-CONTAINING PROTEIN"/>
    <property type="match status" value="1"/>
</dbReference>
<dbReference type="SMART" id="SM00091">
    <property type="entry name" value="PAS"/>
    <property type="match status" value="2"/>
</dbReference>
<dbReference type="SUPFAM" id="SSF55874">
    <property type="entry name" value="ATPase domain of HSP90 chaperone/DNA topoisomerase II/histidine kinase"/>
    <property type="match status" value="1"/>
</dbReference>
<dbReference type="PROSITE" id="PS50109">
    <property type="entry name" value="HIS_KIN"/>
    <property type="match status" value="1"/>
</dbReference>
<dbReference type="InterPro" id="IPR036890">
    <property type="entry name" value="HATPase_C_sf"/>
</dbReference>
<dbReference type="InterPro" id="IPR035965">
    <property type="entry name" value="PAS-like_dom_sf"/>
</dbReference>
<evidence type="ECO:0000256" key="6">
    <source>
        <dbReference type="ARBA" id="ARBA00023012"/>
    </source>
</evidence>
<proteinExistence type="predicted"/>
<dbReference type="SMART" id="SM00387">
    <property type="entry name" value="HATPase_c"/>
    <property type="match status" value="1"/>
</dbReference>
<dbReference type="Pfam" id="PF00512">
    <property type="entry name" value="HisKA"/>
    <property type="match status" value="1"/>
</dbReference>
<name>A0ABQ6FJX1_9CHLR</name>
<dbReference type="NCBIfam" id="TIGR00229">
    <property type="entry name" value="sensory_box"/>
    <property type="match status" value="2"/>
</dbReference>
<reference evidence="10 11" key="1">
    <citation type="submission" date="2023-02" db="EMBL/GenBank/DDBJ databases">
        <title>Dictyobacter halimunensis sp. nov., a new member of the class Ktedonobacteria from forest soil in a geothermal area.</title>
        <authorList>
            <person name="Rachmania M.K."/>
            <person name="Ningsih F."/>
            <person name="Sakai Y."/>
            <person name="Yabe S."/>
            <person name="Yokota A."/>
            <person name="Sjamsuridzal W."/>
        </authorList>
    </citation>
    <scope>NUCLEOTIDE SEQUENCE [LARGE SCALE GENOMIC DNA]</scope>
    <source>
        <strain evidence="10 11">S3.2.2.5</strain>
    </source>
</reference>
<protein>
    <recommendedName>
        <fullName evidence="2">histidine kinase</fullName>
        <ecNumber evidence="2">2.7.13.3</ecNumber>
    </recommendedName>
</protein>
<evidence type="ECO:0000256" key="4">
    <source>
        <dbReference type="ARBA" id="ARBA00022679"/>
    </source>
</evidence>
<dbReference type="InterPro" id="IPR000700">
    <property type="entry name" value="PAS-assoc_C"/>
</dbReference>
<dbReference type="SUPFAM" id="SSF55785">
    <property type="entry name" value="PYP-like sensor domain (PAS domain)"/>
    <property type="match status" value="2"/>
</dbReference>
<evidence type="ECO:0000256" key="2">
    <source>
        <dbReference type="ARBA" id="ARBA00012438"/>
    </source>
</evidence>
<dbReference type="EMBL" id="BSRI01000001">
    <property type="protein sequence ID" value="GLV53286.1"/>
    <property type="molecule type" value="Genomic_DNA"/>
</dbReference>
<evidence type="ECO:0000256" key="3">
    <source>
        <dbReference type="ARBA" id="ARBA00022553"/>
    </source>
</evidence>
<dbReference type="CDD" id="cd00130">
    <property type="entry name" value="PAS"/>
    <property type="match status" value="2"/>
</dbReference>
<evidence type="ECO:0000256" key="5">
    <source>
        <dbReference type="ARBA" id="ARBA00022777"/>
    </source>
</evidence>
<comment type="caution">
    <text evidence="10">The sequence shown here is derived from an EMBL/GenBank/DDBJ whole genome shotgun (WGS) entry which is preliminary data.</text>
</comment>
<evidence type="ECO:0000259" key="9">
    <source>
        <dbReference type="PROSITE" id="PS50113"/>
    </source>
</evidence>
<feature type="domain" description="Histidine kinase" evidence="7">
    <location>
        <begin position="277"/>
        <end position="493"/>
    </location>
</feature>
<keyword evidence="4" id="KW-0808">Transferase</keyword>
<evidence type="ECO:0000313" key="11">
    <source>
        <dbReference type="Proteomes" id="UP001344906"/>
    </source>
</evidence>
<dbReference type="PROSITE" id="PS50113">
    <property type="entry name" value="PAC"/>
    <property type="match status" value="1"/>
</dbReference>
<keyword evidence="5" id="KW-0418">Kinase</keyword>
<gene>
    <name evidence="10" type="ORF">KDH_01410</name>
</gene>
<dbReference type="Gene3D" id="1.10.287.130">
    <property type="match status" value="1"/>
</dbReference>
<evidence type="ECO:0000259" key="7">
    <source>
        <dbReference type="PROSITE" id="PS50109"/>
    </source>
</evidence>
<dbReference type="Gene3D" id="3.30.565.10">
    <property type="entry name" value="Histidine kinase-like ATPase, C-terminal domain"/>
    <property type="match status" value="1"/>
</dbReference>
<dbReference type="Proteomes" id="UP001344906">
    <property type="component" value="Unassembled WGS sequence"/>
</dbReference>
<dbReference type="InterPro" id="IPR052162">
    <property type="entry name" value="Sensor_kinase/Photoreceptor"/>
</dbReference>
<dbReference type="SMART" id="SM00388">
    <property type="entry name" value="HisKA"/>
    <property type="match status" value="1"/>
</dbReference>
<dbReference type="Pfam" id="PF13426">
    <property type="entry name" value="PAS_9"/>
    <property type="match status" value="1"/>
</dbReference>
<evidence type="ECO:0000313" key="10">
    <source>
        <dbReference type="EMBL" id="GLV53286.1"/>
    </source>
</evidence>
<dbReference type="InterPro" id="IPR004358">
    <property type="entry name" value="Sig_transdc_His_kin-like_C"/>
</dbReference>
<keyword evidence="11" id="KW-1185">Reference proteome</keyword>
<keyword evidence="3" id="KW-0597">Phosphoprotein</keyword>
<comment type="catalytic activity">
    <reaction evidence="1">
        <text>ATP + protein L-histidine = ADP + protein N-phospho-L-histidine.</text>
        <dbReference type="EC" id="2.7.13.3"/>
    </reaction>
</comment>
<dbReference type="InterPro" id="IPR003594">
    <property type="entry name" value="HATPase_dom"/>
</dbReference>
<sequence>MTLSNTKQTTCVTLTSCDQLLASEESWRVLAEILPQLVWTTRADGCVDYTNQRFCDYTHATPEQLQGYGWGQFLHPEDAERVLTVRAHAFRTGIPYEVEYRLQEGQTGRYRWFLARAMPVRDEAGHIVRWFGTSTDIDEQKRTEEALRQSQECVNILMSSSIIGIAITEGEQIVNANDTYLRMTGYTREDLREGRINWMQITPPEYLAQTLQAQQELAIQQSTTLYEKEFVRKDGSRLPILAGRVTLPSNSIQTIGFVLDNSARKELERRKDEFIAVASHELRAPLTVLKLQAALLKKRIGRQSMQKSAADLEQMGAQVNNGVRLMEELLDVSRIQTGTLKYAQESVDLGALLREIVETMQQTCPTHTLILHGATQTMFVSDRNRLRQIFINLINNAIKYSPQAKTVEIDLRTTAETVTISVHDHGLGIPPEQREKIFERFYRAAGAREHAIPGLGIGLYLVAEIVSHYGGTIAVDSQVGHGSTFHVTFPRTSQA</sequence>
<dbReference type="PRINTS" id="PR00344">
    <property type="entry name" value="BCTRLSENSOR"/>
</dbReference>
<feature type="domain" description="PAS" evidence="8">
    <location>
        <begin position="23"/>
        <end position="93"/>
    </location>
</feature>
<dbReference type="EC" id="2.7.13.3" evidence="2"/>
<dbReference type="Gene3D" id="3.30.450.20">
    <property type="entry name" value="PAS domain"/>
    <property type="match status" value="2"/>
</dbReference>
<dbReference type="InterPro" id="IPR036097">
    <property type="entry name" value="HisK_dim/P_sf"/>
</dbReference>
<dbReference type="SUPFAM" id="SSF47384">
    <property type="entry name" value="Homodimeric domain of signal transducing histidine kinase"/>
    <property type="match status" value="1"/>
</dbReference>
<dbReference type="InterPro" id="IPR005467">
    <property type="entry name" value="His_kinase_dom"/>
</dbReference>
<dbReference type="CDD" id="cd00075">
    <property type="entry name" value="HATPase"/>
    <property type="match status" value="1"/>
</dbReference>
<dbReference type="InterPro" id="IPR000014">
    <property type="entry name" value="PAS"/>
</dbReference>
<accession>A0ABQ6FJX1</accession>
<dbReference type="Pfam" id="PF08447">
    <property type="entry name" value="PAS_3"/>
    <property type="match status" value="1"/>
</dbReference>
<dbReference type="CDD" id="cd00082">
    <property type="entry name" value="HisKA"/>
    <property type="match status" value="1"/>
</dbReference>